<dbReference type="Pfam" id="PF25786">
    <property type="entry name" value="HEAT_GCN1_C"/>
    <property type="match status" value="1"/>
</dbReference>
<dbReference type="InterPro" id="IPR057546">
    <property type="entry name" value="HEAT_GCN1"/>
</dbReference>
<dbReference type="PANTHER" id="PTHR23346">
    <property type="entry name" value="TRANSLATIONAL ACTIVATOR GCN1-RELATED"/>
    <property type="match status" value="1"/>
</dbReference>
<feature type="compositionally biased region" description="Low complexity" evidence="3">
    <location>
        <begin position="593"/>
        <end position="608"/>
    </location>
</feature>
<dbReference type="Proteomes" id="UP001489004">
    <property type="component" value="Unassembled WGS sequence"/>
</dbReference>
<evidence type="ECO:0000256" key="1">
    <source>
        <dbReference type="ARBA" id="ARBA00022737"/>
    </source>
</evidence>
<dbReference type="InterPro" id="IPR021133">
    <property type="entry name" value="HEAT_type_2"/>
</dbReference>
<dbReference type="Pfam" id="PF24984">
    <property type="entry name" value="HEAT_EF3_GNC1"/>
    <property type="match status" value="1"/>
</dbReference>
<dbReference type="GO" id="GO:0019887">
    <property type="term" value="F:protein kinase regulator activity"/>
    <property type="evidence" value="ECO:0007669"/>
    <property type="project" value="TreeGrafter"/>
</dbReference>
<gene>
    <name evidence="5" type="ORF">WJX72_005256</name>
</gene>
<evidence type="ECO:0000256" key="3">
    <source>
        <dbReference type="SAM" id="MobiDB-lite"/>
    </source>
</evidence>
<organism evidence="5 6">
    <name type="scientific">[Myrmecia] bisecta</name>
    <dbReference type="NCBI Taxonomy" id="41462"/>
    <lineage>
        <taxon>Eukaryota</taxon>
        <taxon>Viridiplantae</taxon>
        <taxon>Chlorophyta</taxon>
        <taxon>core chlorophytes</taxon>
        <taxon>Trebouxiophyceae</taxon>
        <taxon>Trebouxiales</taxon>
        <taxon>Trebouxiaceae</taxon>
        <taxon>Myrmecia</taxon>
    </lineage>
</organism>
<dbReference type="SUPFAM" id="SSF48371">
    <property type="entry name" value="ARM repeat"/>
    <property type="match status" value="4"/>
</dbReference>
<feature type="domain" description="TOG" evidence="4">
    <location>
        <begin position="1044"/>
        <end position="1276"/>
    </location>
</feature>
<dbReference type="SMART" id="SM01349">
    <property type="entry name" value="TOG"/>
    <property type="match status" value="1"/>
</dbReference>
<keyword evidence="1" id="KW-0677">Repeat</keyword>
<feature type="repeat" description="HEAT" evidence="2">
    <location>
        <begin position="1947"/>
        <end position="1986"/>
    </location>
</feature>
<dbReference type="GO" id="GO:0034198">
    <property type="term" value="P:cellular response to amino acid starvation"/>
    <property type="evidence" value="ECO:0007669"/>
    <property type="project" value="TreeGrafter"/>
</dbReference>
<evidence type="ECO:0000259" key="4">
    <source>
        <dbReference type="SMART" id="SM01349"/>
    </source>
</evidence>
<proteinExistence type="predicted"/>
<protein>
    <recommendedName>
        <fullName evidence="4">TOG domain-containing protein</fullName>
    </recommendedName>
</protein>
<dbReference type="Gene3D" id="1.25.10.10">
    <property type="entry name" value="Leucine-rich Repeat Variant"/>
    <property type="match status" value="6"/>
</dbReference>
<feature type="region of interest" description="Disordered" evidence="3">
    <location>
        <begin position="581"/>
        <end position="630"/>
    </location>
</feature>
<reference evidence="5 6" key="1">
    <citation type="journal article" date="2024" name="Nat. Commun.">
        <title>Phylogenomics reveals the evolutionary origins of lichenization in chlorophyte algae.</title>
        <authorList>
            <person name="Puginier C."/>
            <person name="Libourel C."/>
            <person name="Otte J."/>
            <person name="Skaloud P."/>
            <person name="Haon M."/>
            <person name="Grisel S."/>
            <person name="Petersen M."/>
            <person name="Berrin J.G."/>
            <person name="Delaux P.M."/>
            <person name="Dal Grande F."/>
            <person name="Keller J."/>
        </authorList>
    </citation>
    <scope>NUCLEOTIDE SEQUENCE [LARGE SCALE GENOMIC DNA]</scope>
    <source>
        <strain evidence="5 6">SAG 2043</strain>
    </source>
</reference>
<evidence type="ECO:0000256" key="2">
    <source>
        <dbReference type="PROSITE-ProRule" id="PRU00103"/>
    </source>
</evidence>
<dbReference type="InterPro" id="IPR034085">
    <property type="entry name" value="TOG"/>
</dbReference>
<dbReference type="GO" id="GO:0005829">
    <property type="term" value="C:cytosol"/>
    <property type="evidence" value="ECO:0007669"/>
    <property type="project" value="TreeGrafter"/>
</dbReference>
<keyword evidence="6" id="KW-1185">Reference proteome</keyword>
<feature type="repeat" description="HEAT" evidence="2">
    <location>
        <begin position="1217"/>
        <end position="1255"/>
    </location>
</feature>
<feature type="repeat" description="HEAT" evidence="2">
    <location>
        <begin position="1337"/>
        <end position="1375"/>
    </location>
</feature>
<feature type="repeat" description="HEAT" evidence="2">
    <location>
        <begin position="1455"/>
        <end position="1490"/>
    </location>
</feature>
<dbReference type="InterPro" id="IPR016024">
    <property type="entry name" value="ARM-type_fold"/>
</dbReference>
<evidence type="ECO:0000313" key="6">
    <source>
        <dbReference type="Proteomes" id="UP001489004"/>
    </source>
</evidence>
<dbReference type="Pfam" id="PF23271">
    <property type="entry name" value="HEAT_GCN1"/>
    <property type="match status" value="2"/>
</dbReference>
<dbReference type="GO" id="GO:0006417">
    <property type="term" value="P:regulation of translation"/>
    <property type="evidence" value="ECO:0007669"/>
    <property type="project" value="TreeGrafter"/>
</dbReference>
<dbReference type="InterPro" id="IPR011989">
    <property type="entry name" value="ARM-like"/>
</dbReference>
<accession>A0AAW1P1T0</accession>
<dbReference type="PANTHER" id="PTHR23346:SF7">
    <property type="entry name" value="STALLED RIBOSOME SENSOR GCN1"/>
    <property type="match status" value="1"/>
</dbReference>
<sequence length="2354" mass="248237">MEVWERGSRGKQALGPLLDAVQQPGFLEANAEALADLDLPAAKKAAVKLLSCQAGYLERLLQSNVKQQAVSRVVHSVLKCKPALLPVYVEVAQETGSTGLQLRHNKESVRAPAAAVVQGLVSHVSNTTVVSSMFKTIKRALDGSAEGKLRNVYERAGLVAALSGLAAVPGAGQPLAELAVQVAEFICTLYKEEANDDVRLTLLSALALWLERADSFPLAAESRFILGMKEKDLLRKAHLRCLLQALRGRPGLRAQAAGCIAGLTSIIMDSLTKAVLRADGAMALLATAFIASASLAADTAVQKQGTWAAVLKPDSVLLASSTVAKFSAEDAASIADLPATLLLQQALHLEGSPGCTETLCRTQLLLLLHYSTPVRQAASRAVSACVPSSMSLSEALFQALYHWMQNPQELPLTSAAQPAEDGATASVVLLANRFCQALLALTPRSVQVLSVRGLARLMLAAHHPVVGGACAKPLGGWQAASRKLGNVQALLTPGEADTLVHLMFGPDGVGSHDSAQRKAAGRALGSVMAVSPDIMHQPISAALVKAVDRTEHDVLSPNEIKIYETPEGDIALERNIKTVFGAPADGGRSNGVKPAAASARAPAKQPQSNGVRSGSGGRGRGAGGKAAKDPAQELRLQQLAEESAVRQRVQKAMAVACALRLVELAHTGGDGGQAIAEREPVVDTVHALSAATAGGSSLADPTFAFCFPVLRAVLAADHHTGLHEDALAVLALHVARDRQLPRKDMLALLYHALGIVSAYRERIQPLLHELCAGLGPEQLWCALQGLLAAAPNVRAAALEALSSVPCLAQGACPHSLDVTSVLWLACHDPNQANALTSHQVWQTSECCLGSEFVSCLMGYLGHAHADVRSAAAAALAAGIKERPAAMSQALDVLTDSYSHGSVRAREGAALALKACANLLTATEVPRALDLLLGQGLADPDDGVREAMVQAGVALVDAHGKQHAQMMLPLFESYLEGAKKGGRDEARYDRVREGAVVFLGTLARHLDPKDPKVRAIIETLLEVLMTPSESVQRAVSSCLPALMGGLAPERSYVEGLLQRLLTRATKSDRYGDRRGAGFGLAGVVKGLGISAINGYGILPALKAAMADKDNPNSREGALLAFECLSEKLGRLFEPYVVTIMKDLLERFSDVSAPVREATEVVAREIMSNLSGQGVKIILPHLLAGVEDRAWRTKQGSIQMLGAMAFCAPKQLSTCLPTIVPVLSSVLSDPHPKVQQAARTGLDELGSIIRNPEVAKLVPTLLAAISDPNKYAKGTLDVLLNTTFVNTVDAASLALIVPVVHRGLRDRSGDAKKRAARIVGNMCALINEPKDMAPYVPLLMPELRAALIDPLPEVRATAAKALGSLLRGMGPHHFQDLTPWLLEMLKSEGSSVERSGAAQGLAEVLAVLGPAHLEALLPDILANTTARSAYVREGHLSLFKYLPLAIPEIFQTHLSTVLPAILDGLADEAEGVRDAALAAGRTFVELYAESALPLLLPAVEDGIVHANWRIRQSSVELLGDLLFKVAGTTGRVRLDGDDDDEGASTEAHGNAIIEALGQQRRNQVLARVYMARSDVGYTVRSASVHVWKTIVTNTPRTLGEILPTLMDQIIESLADPGEERQQMAGRCLGELVRKMGDRVLLQIVPILQAGMRSPDAPIRQGVCYGLKELLENISRYQLSEYLGQLLPTVQAALCDPDPGVRQAAGAAFSILFKGGPGGAVDSVIPSLLAGLEGGPGGAEQALEGLRVILGVRPQALATMLPKLLRPPLTSTSIRALGALAEVAGPSIHPHLHSIFPPLLVLAAQHDDIAPAVPAAKEALAKVSAGVAEDGVYLLVAELEKALEDPTRRKAAADIIALFCRTTKLDFQEHIPSLITALITLFMEEEADVLAACWFALVAVTAAIPKELQPSYVRSVKEAVATAREKERRKRKPAPLRLPGFCLPKALAPVLPIYLQGVLQGSSPELREVAAEGLGELVDVTSEEALRPFVVQITGPLIRIIGDRFPWQIKAAILHTLGLLIAKAGAGLKPFVPQLQTTFIKCLQDQARQVRQSAAANLGQLTKMSLRVDQLANDLVANARTAPPAIQEAYLTALRGLLAASGARLSSNVISATCSALQDLMAAAGEDESIRSGIASSLGLCARYCAIEQLQSLLAAGPLAPPAPAWPDRLGAALTLAALAQAAPGRLQEGGAVRSTVDTILRLSRDDSMPVKLAAGKATGLLVLAEVGGQVAGGSALAPLVPVLVALLGNDQASDVQRQGLQVLRLVAGADATALEPYYSSLVPSICSLLQETAGPTRLAAERTLACVLQIDRGLDAVQRFLASGTAGSLARSTLADTYVRRLSRLGPGDEDDQLTI</sequence>
<feature type="compositionally biased region" description="Gly residues" evidence="3">
    <location>
        <begin position="613"/>
        <end position="624"/>
    </location>
</feature>
<dbReference type="EMBL" id="JALJOR010000018">
    <property type="protein sequence ID" value="KAK9804294.1"/>
    <property type="molecule type" value="Genomic_DNA"/>
</dbReference>
<dbReference type="PROSITE" id="PS50077">
    <property type="entry name" value="HEAT_REPEAT"/>
    <property type="match status" value="4"/>
</dbReference>
<comment type="caution">
    <text evidence="5">The sequence shown here is derived from an EMBL/GenBank/DDBJ whole genome shotgun (WGS) entry which is preliminary data.</text>
</comment>
<dbReference type="Pfam" id="PF24987">
    <property type="entry name" value="HEAT_EF3_N"/>
    <property type="match status" value="1"/>
</dbReference>
<evidence type="ECO:0000313" key="5">
    <source>
        <dbReference type="EMBL" id="KAK9804294.1"/>
    </source>
</evidence>
<name>A0AAW1P1T0_9CHLO</name>